<proteinExistence type="predicted"/>
<evidence type="ECO:0000256" key="1">
    <source>
        <dbReference type="SAM" id="MobiDB-lite"/>
    </source>
</evidence>
<evidence type="ECO:0000256" key="2">
    <source>
        <dbReference type="SAM" id="Phobius"/>
    </source>
</evidence>
<sequence>MLLFSKNGKQRERENSPATDRKARAIARAICQGQEKAAGWLGRKFGALPHPAQVVCLLLFCLALGSASGWILALAVLPGPRPAVAPSLQHMVPDQAKEPGASTPAAPSRLPEQEHRPQLQGLPDSPGTQTDTIKYIP</sequence>
<dbReference type="EMBL" id="FZOQ01000039">
    <property type="protein sequence ID" value="SNT28002.1"/>
    <property type="molecule type" value="Genomic_DNA"/>
</dbReference>
<feature type="region of interest" description="Disordered" evidence="1">
    <location>
        <begin position="84"/>
        <end position="137"/>
    </location>
</feature>
<dbReference type="OrthoDB" id="9975601at2"/>
<dbReference type="AlphaFoldDB" id="A0A239LDI2"/>
<keyword evidence="2" id="KW-1133">Transmembrane helix</keyword>
<evidence type="ECO:0000313" key="4">
    <source>
        <dbReference type="Proteomes" id="UP000198432"/>
    </source>
</evidence>
<gene>
    <name evidence="3" type="ORF">SAMN06296052_1394</name>
</gene>
<dbReference type="RefSeq" id="WP_089321771.1">
    <property type="nucleotide sequence ID" value="NZ_FZOQ01000039.1"/>
</dbReference>
<accession>A0A239LDI2</accession>
<feature type="transmembrane region" description="Helical" evidence="2">
    <location>
        <begin position="52"/>
        <end position="77"/>
    </location>
</feature>
<keyword evidence="2" id="KW-0812">Transmembrane</keyword>
<name>A0A239LDI2_9BACT</name>
<organism evidence="3 4">
    <name type="scientific">Pontibacter ummariensis</name>
    <dbReference type="NCBI Taxonomy" id="1610492"/>
    <lineage>
        <taxon>Bacteria</taxon>
        <taxon>Pseudomonadati</taxon>
        <taxon>Bacteroidota</taxon>
        <taxon>Cytophagia</taxon>
        <taxon>Cytophagales</taxon>
        <taxon>Hymenobacteraceae</taxon>
        <taxon>Pontibacter</taxon>
    </lineage>
</organism>
<dbReference type="Proteomes" id="UP000198432">
    <property type="component" value="Unassembled WGS sequence"/>
</dbReference>
<feature type="compositionally biased region" description="Basic and acidic residues" evidence="1">
    <location>
        <begin position="9"/>
        <end position="21"/>
    </location>
</feature>
<feature type="compositionally biased region" description="Polar residues" evidence="1">
    <location>
        <begin position="126"/>
        <end position="137"/>
    </location>
</feature>
<feature type="region of interest" description="Disordered" evidence="1">
    <location>
        <begin position="1"/>
        <end position="21"/>
    </location>
</feature>
<evidence type="ECO:0000313" key="3">
    <source>
        <dbReference type="EMBL" id="SNT28002.1"/>
    </source>
</evidence>
<reference evidence="4" key="1">
    <citation type="submission" date="2017-06" db="EMBL/GenBank/DDBJ databases">
        <authorList>
            <person name="Varghese N."/>
            <person name="Submissions S."/>
        </authorList>
    </citation>
    <scope>NUCLEOTIDE SEQUENCE [LARGE SCALE GENOMIC DNA]</scope>
    <source>
        <strain evidence="4">NKM1</strain>
    </source>
</reference>
<keyword evidence="4" id="KW-1185">Reference proteome</keyword>
<protein>
    <submittedName>
        <fullName evidence="3">Uncharacterized protein</fullName>
    </submittedName>
</protein>
<keyword evidence="2" id="KW-0472">Membrane</keyword>